<protein>
    <recommendedName>
        <fullName evidence="4">OmpH family outer membrane protein</fullName>
    </recommendedName>
</protein>
<feature type="signal peptide" evidence="1">
    <location>
        <begin position="1"/>
        <end position="21"/>
    </location>
</feature>
<name>A0A556MYP2_9FLAO</name>
<feature type="chain" id="PRO_5021788094" description="OmpH family outer membrane protein" evidence="1">
    <location>
        <begin position="22"/>
        <end position="117"/>
    </location>
</feature>
<proteinExistence type="predicted"/>
<gene>
    <name evidence="2" type="ORF">FO442_10630</name>
</gene>
<evidence type="ECO:0000256" key="1">
    <source>
        <dbReference type="SAM" id="SignalP"/>
    </source>
</evidence>
<accession>A0A556MYP2</accession>
<evidence type="ECO:0000313" key="3">
    <source>
        <dbReference type="Proteomes" id="UP000316008"/>
    </source>
</evidence>
<dbReference type="AlphaFoldDB" id="A0A556MYP2"/>
<keyword evidence="3" id="KW-1185">Reference proteome</keyword>
<dbReference type="Proteomes" id="UP000316008">
    <property type="component" value="Unassembled WGS sequence"/>
</dbReference>
<reference evidence="2 3" key="1">
    <citation type="submission" date="2019-07" db="EMBL/GenBank/DDBJ databases">
        <authorList>
            <person name="Huq M.A."/>
        </authorList>
    </citation>
    <scope>NUCLEOTIDE SEQUENCE [LARGE SCALE GENOMIC DNA]</scope>
    <source>
        <strain evidence="2 3">MAH-3</strain>
    </source>
</reference>
<sequence length="117" mass="13244">MKKKLLFIGLCVCSLANFSFGQSQTHALKEPAPLVVSSNPILTAQRAKLDSKQYEINQAVSSSRSQMNKLNEEFRVLKEEYLGMLSAELEKTTDVSLRTQLQEEITRYSEVTNSQTR</sequence>
<evidence type="ECO:0008006" key="4">
    <source>
        <dbReference type="Google" id="ProtNLM"/>
    </source>
</evidence>
<dbReference type="OrthoDB" id="797817at2"/>
<comment type="caution">
    <text evidence="2">The sequence shown here is derived from an EMBL/GenBank/DDBJ whole genome shotgun (WGS) entry which is preliminary data.</text>
</comment>
<dbReference type="RefSeq" id="WP_144333159.1">
    <property type="nucleotide sequence ID" value="NZ_VLPL01000004.1"/>
</dbReference>
<keyword evidence="1" id="KW-0732">Signal</keyword>
<organism evidence="2 3">
    <name type="scientific">Fluviicola chungangensis</name>
    <dbReference type="NCBI Taxonomy" id="2597671"/>
    <lineage>
        <taxon>Bacteria</taxon>
        <taxon>Pseudomonadati</taxon>
        <taxon>Bacteroidota</taxon>
        <taxon>Flavobacteriia</taxon>
        <taxon>Flavobacteriales</taxon>
        <taxon>Crocinitomicaceae</taxon>
        <taxon>Fluviicola</taxon>
    </lineage>
</organism>
<dbReference type="EMBL" id="VLPL01000004">
    <property type="protein sequence ID" value="TSJ45040.1"/>
    <property type="molecule type" value="Genomic_DNA"/>
</dbReference>
<evidence type="ECO:0000313" key="2">
    <source>
        <dbReference type="EMBL" id="TSJ45040.1"/>
    </source>
</evidence>